<reference evidence="2 3" key="1">
    <citation type="submission" date="2014-10" db="EMBL/GenBank/DDBJ databases">
        <title>Pedobacter Kyungheensis.</title>
        <authorList>
            <person name="Anderson B.M."/>
            <person name="Newman J.D."/>
        </authorList>
    </citation>
    <scope>NUCLEOTIDE SEQUENCE [LARGE SCALE GENOMIC DNA]</scope>
    <source>
        <strain evidence="2 3">KACC 16221</strain>
    </source>
</reference>
<dbReference type="Proteomes" id="UP000031246">
    <property type="component" value="Unassembled WGS sequence"/>
</dbReference>
<accession>A0A0C1FUG2</accession>
<evidence type="ECO:0000313" key="2">
    <source>
        <dbReference type="EMBL" id="KIA96557.1"/>
    </source>
</evidence>
<dbReference type="AlphaFoldDB" id="A0A0C1FUG2"/>
<dbReference type="EMBL" id="JSYN01000002">
    <property type="protein sequence ID" value="KIA96557.1"/>
    <property type="molecule type" value="Genomic_DNA"/>
</dbReference>
<keyword evidence="1" id="KW-0812">Transmembrane</keyword>
<evidence type="ECO:0000313" key="3">
    <source>
        <dbReference type="Proteomes" id="UP000031246"/>
    </source>
</evidence>
<proteinExistence type="predicted"/>
<keyword evidence="1" id="KW-0472">Membrane</keyword>
<keyword evidence="3" id="KW-1185">Reference proteome</keyword>
<sequence>MVRFIPIQQGIEEGRKQTLPARILLITGTLIFIGTLIILVLIIANYNKDSLNMFLVFAGIALLTFFLFIYLPFRFWRKRLLDWQAWAYTNAATSKN</sequence>
<comment type="caution">
    <text evidence="2">The sequence shown here is derived from an EMBL/GenBank/DDBJ whole genome shotgun (WGS) entry which is preliminary data.</text>
</comment>
<gene>
    <name evidence="2" type="ORF">OC25_02090</name>
</gene>
<evidence type="ECO:0000256" key="1">
    <source>
        <dbReference type="SAM" id="Phobius"/>
    </source>
</evidence>
<dbReference type="RefSeq" id="WP_039471199.1">
    <property type="nucleotide sequence ID" value="NZ_JSYN01000002.1"/>
</dbReference>
<organism evidence="2 3">
    <name type="scientific">Pedobacter kyungheensis</name>
    <dbReference type="NCBI Taxonomy" id="1069985"/>
    <lineage>
        <taxon>Bacteria</taxon>
        <taxon>Pseudomonadati</taxon>
        <taxon>Bacteroidota</taxon>
        <taxon>Sphingobacteriia</taxon>
        <taxon>Sphingobacteriales</taxon>
        <taxon>Sphingobacteriaceae</taxon>
        <taxon>Pedobacter</taxon>
    </lineage>
</organism>
<feature type="transmembrane region" description="Helical" evidence="1">
    <location>
        <begin position="21"/>
        <end position="44"/>
    </location>
</feature>
<keyword evidence="1" id="KW-1133">Transmembrane helix</keyword>
<feature type="transmembrane region" description="Helical" evidence="1">
    <location>
        <begin position="50"/>
        <end position="71"/>
    </location>
</feature>
<protein>
    <submittedName>
        <fullName evidence="2">Uncharacterized protein</fullName>
    </submittedName>
</protein>
<name>A0A0C1FUG2_9SPHI</name>